<feature type="domain" description="DUF4806" evidence="2">
    <location>
        <begin position="279"/>
        <end position="357"/>
    </location>
</feature>
<dbReference type="OrthoDB" id="6784356at2759"/>
<dbReference type="PANTHER" id="PTHR34153">
    <property type="entry name" value="SI:CH211-262H13.3-RELATED-RELATED"/>
    <property type="match status" value="1"/>
</dbReference>
<proteinExistence type="predicted"/>
<dbReference type="Pfam" id="PF16064">
    <property type="entry name" value="DUF4806"/>
    <property type="match status" value="1"/>
</dbReference>
<dbReference type="PANTHER" id="PTHR34153:SF2">
    <property type="entry name" value="SI:CH211-262H13.3-RELATED"/>
    <property type="match status" value="1"/>
</dbReference>
<dbReference type="Proteomes" id="UP000694846">
    <property type="component" value="Unplaced"/>
</dbReference>
<organism evidence="3 4">
    <name type="scientific">Sipha flava</name>
    <name type="common">yellow sugarcane aphid</name>
    <dbReference type="NCBI Taxonomy" id="143950"/>
    <lineage>
        <taxon>Eukaryota</taxon>
        <taxon>Metazoa</taxon>
        <taxon>Ecdysozoa</taxon>
        <taxon>Arthropoda</taxon>
        <taxon>Hexapoda</taxon>
        <taxon>Insecta</taxon>
        <taxon>Pterygota</taxon>
        <taxon>Neoptera</taxon>
        <taxon>Paraneoptera</taxon>
        <taxon>Hemiptera</taxon>
        <taxon>Sternorrhyncha</taxon>
        <taxon>Aphidomorpha</taxon>
        <taxon>Aphidoidea</taxon>
        <taxon>Aphididae</taxon>
        <taxon>Sipha</taxon>
    </lineage>
</organism>
<dbReference type="RefSeq" id="XP_025405896.1">
    <property type="nucleotide sequence ID" value="XM_025550111.1"/>
</dbReference>
<evidence type="ECO:0000256" key="1">
    <source>
        <dbReference type="SAM" id="MobiDB-lite"/>
    </source>
</evidence>
<accession>A0A8B8F5H6</accession>
<evidence type="ECO:0000313" key="4">
    <source>
        <dbReference type="RefSeq" id="XP_025405896.1"/>
    </source>
</evidence>
<name>A0A8B8F5H6_9HEMI</name>
<sequence length="394" mass="45018">MWAVVHFSSDNSVDYVPSSWVKRDGIKMVCAWPNNDNNLKKLRSSRSYPNKIDYSYYKCRVISKDIALLSEAQIKAKKAQFTSDVSDGDKYNRKLKNMKSLDKTAVGRKRCSLLSGSSLTNINSEEDITLANSDDNSNSHKTSECSETSSVIDDSDVDQNYIPDYHKPMNQHQKQDISTEILKSDNDIDINNQSMYAIPSTSSQSQQPLQFQPPINSPSFTVFQKATLNYLAVLKVEISKIADNQQHIIQMIQSNHVNIITQGDELNWEHEIDYFIHNWPISNKEDLIKMEEKMKSDVHFQKQVVCELARIGGKSLKNMIYKIMKRVFDDKVLIAYTYYGLRNKENFSLLAINKAIFDASKKSNFKNASNDEIITAIGKWLTSAKGRLIKKNPL</sequence>
<gene>
    <name evidence="4" type="primary">LOC112680112</name>
</gene>
<protein>
    <submittedName>
        <fullName evidence="4">Uncharacterized protein LOC112680112</fullName>
    </submittedName>
</protein>
<evidence type="ECO:0000313" key="3">
    <source>
        <dbReference type="Proteomes" id="UP000694846"/>
    </source>
</evidence>
<evidence type="ECO:0000259" key="2">
    <source>
        <dbReference type="Pfam" id="PF16064"/>
    </source>
</evidence>
<dbReference type="InterPro" id="IPR032071">
    <property type="entry name" value="DUF4806"/>
</dbReference>
<dbReference type="GeneID" id="112680112"/>
<feature type="region of interest" description="Disordered" evidence="1">
    <location>
        <begin position="130"/>
        <end position="175"/>
    </location>
</feature>
<keyword evidence="3" id="KW-1185">Reference proteome</keyword>
<dbReference type="AlphaFoldDB" id="A0A8B8F5H6"/>
<reference evidence="4" key="1">
    <citation type="submission" date="2025-08" db="UniProtKB">
        <authorList>
            <consortium name="RefSeq"/>
        </authorList>
    </citation>
    <scope>IDENTIFICATION</scope>
    <source>
        <tissue evidence="4">Whole body</tissue>
    </source>
</reference>